<comment type="caution">
    <text evidence="1">The sequence shown here is derived from an EMBL/GenBank/DDBJ whole genome shotgun (WGS) entry which is preliminary data.</text>
</comment>
<dbReference type="PANTHER" id="PTHR30337">
    <property type="entry name" value="COMPONENT OF ATP-DEPENDENT DSDNA EXONUCLEASE"/>
    <property type="match status" value="1"/>
</dbReference>
<evidence type="ECO:0008006" key="2">
    <source>
        <dbReference type="Google" id="ProtNLM"/>
    </source>
</evidence>
<sequence length="255" mass="28301">MTVIAESPVPIYTTAGNHDIHGYNLDTYERTSLRLLELLVPKFRVINSPGYPFLCDDVAVTFTPSTGQVDRDGYGYSPAHRHSDTRFHIHIAHGMLLDHIPPFDRYTLIKDVQTTADLILTGHDHQGFGIYKRADGKLFCNPGSLTRLSASAGEMERPIQVALITIDSDIVDIQLIALQSAKAGSEVLDRSKIEAEQQRQYAMEEFAALIQTGNGDKVLLNINDIVEAIATKEAYDPAVVQKTLEKIQEQQANIL</sequence>
<evidence type="ECO:0000313" key="1">
    <source>
        <dbReference type="EMBL" id="MPM81104.1"/>
    </source>
</evidence>
<dbReference type="InterPro" id="IPR029052">
    <property type="entry name" value="Metallo-depent_PP-like"/>
</dbReference>
<accession>A0A645CW09</accession>
<protein>
    <recommendedName>
        <fullName evidence="2">Calcineurin-like phosphoesterase domain-containing protein</fullName>
    </recommendedName>
</protein>
<dbReference type="SUPFAM" id="SSF56300">
    <property type="entry name" value="Metallo-dependent phosphatases"/>
    <property type="match status" value="1"/>
</dbReference>
<gene>
    <name evidence="1" type="ORF">SDC9_128156</name>
</gene>
<proteinExistence type="predicted"/>
<dbReference type="Gene3D" id="3.60.21.10">
    <property type="match status" value="1"/>
</dbReference>
<dbReference type="InterPro" id="IPR050535">
    <property type="entry name" value="DNA_Repair-Maintenance_Comp"/>
</dbReference>
<organism evidence="1">
    <name type="scientific">bioreactor metagenome</name>
    <dbReference type="NCBI Taxonomy" id="1076179"/>
    <lineage>
        <taxon>unclassified sequences</taxon>
        <taxon>metagenomes</taxon>
        <taxon>ecological metagenomes</taxon>
    </lineage>
</organism>
<name>A0A645CW09_9ZZZZ</name>
<dbReference type="EMBL" id="VSSQ01030543">
    <property type="protein sequence ID" value="MPM81104.1"/>
    <property type="molecule type" value="Genomic_DNA"/>
</dbReference>
<dbReference type="AlphaFoldDB" id="A0A645CW09"/>
<dbReference type="PANTHER" id="PTHR30337:SF0">
    <property type="entry name" value="NUCLEASE SBCCD SUBUNIT D"/>
    <property type="match status" value="1"/>
</dbReference>
<reference evidence="1" key="1">
    <citation type="submission" date="2019-08" db="EMBL/GenBank/DDBJ databases">
        <authorList>
            <person name="Kucharzyk K."/>
            <person name="Murdoch R.W."/>
            <person name="Higgins S."/>
            <person name="Loffler F."/>
        </authorList>
    </citation>
    <scope>NUCLEOTIDE SEQUENCE</scope>
</reference>